<evidence type="ECO:0000256" key="1">
    <source>
        <dbReference type="SAM" id="Phobius"/>
    </source>
</evidence>
<accession>A0ABV3TK25</accession>
<reference evidence="2 3" key="1">
    <citation type="journal article" date="2011" name="Int. J. Syst. Evol. Microbiol.">
        <title>Zhongshania antarctica gen. nov., sp. nov. and Zhongshania guokunii sp. nov., gammaproteobacteria respectively isolated from coastal attached (fast) ice and surface seawater of the Antarctic.</title>
        <authorList>
            <person name="Li H.J."/>
            <person name="Zhang X.Y."/>
            <person name="Chen C.X."/>
            <person name="Zhang Y.J."/>
            <person name="Gao Z.M."/>
            <person name="Yu Y."/>
            <person name="Chen X.L."/>
            <person name="Chen B."/>
            <person name="Zhang Y.Z."/>
        </authorList>
    </citation>
    <scope>NUCLEOTIDE SEQUENCE [LARGE SCALE GENOMIC DNA]</scope>
    <source>
        <strain evidence="2 3">15-R06ZXC-3</strain>
    </source>
</reference>
<keyword evidence="1" id="KW-0812">Transmembrane</keyword>
<keyword evidence="1" id="KW-1133">Transmembrane helix</keyword>
<dbReference type="EMBL" id="JBFRYC010000004">
    <property type="protein sequence ID" value="MEX1661922.1"/>
    <property type="molecule type" value="Genomic_DNA"/>
</dbReference>
<dbReference type="RefSeq" id="WP_368391836.1">
    <property type="nucleotide sequence ID" value="NZ_JBFRYC010000004.1"/>
</dbReference>
<comment type="caution">
    <text evidence="2">The sequence shown here is derived from an EMBL/GenBank/DDBJ whole genome shotgun (WGS) entry which is preliminary data.</text>
</comment>
<evidence type="ECO:0008006" key="4">
    <source>
        <dbReference type="Google" id="ProtNLM"/>
    </source>
</evidence>
<keyword evidence="1" id="KW-0472">Membrane</keyword>
<dbReference type="Proteomes" id="UP001557465">
    <property type="component" value="Unassembled WGS sequence"/>
</dbReference>
<sequence length="53" mass="5801">MNRILALFAFVVFAVFLGILAVKVPSPDLVIVITLTVILVAYDFITSCSDKKD</sequence>
<keyword evidence="3" id="KW-1185">Reference proteome</keyword>
<gene>
    <name evidence="2" type="ORF">AB4874_09715</name>
</gene>
<name>A0ABV3TK25_9RHOB</name>
<organism evidence="2 3">
    <name type="scientific">Thioclava arctica</name>
    <dbReference type="NCBI Taxonomy" id="3238301"/>
    <lineage>
        <taxon>Bacteria</taxon>
        <taxon>Pseudomonadati</taxon>
        <taxon>Pseudomonadota</taxon>
        <taxon>Alphaproteobacteria</taxon>
        <taxon>Rhodobacterales</taxon>
        <taxon>Paracoccaceae</taxon>
        <taxon>Thioclava</taxon>
    </lineage>
</organism>
<proteinExistence type="predicted"/>
<evidence type="ECO:0000313" key="3">
    <source>
        <dbReference type="Proteomes" id="UP001557465"/>
    </source>
</evidence>
<feature type="transmembrane region" description="Helical" evidence="1">
    <location>
        <begin position="31"/>
        <end position="49"/>
    </location>
</feature>
<evidence type="ECO:0000313" key="2">
    <source>
        <dbReference type="EMBL" id="MEX1661922.1"/>
    </source>
</evidence>
<protein>
    <recommendedName>
        <fullName evidence="4">CTP synthetase</fullName>
    </recommendedName>
</protein>